<comment type="caution">
    <text evidence="1">The sequence shown here is derived from an EMBL/GenBank/DDBJ whole genome shotgun (WGS) entry which is preliminary data.</text>
</comment>
<protein>
    <submittedName>
        <fullName evidence="1">Uncharacterized protein</fullName>
    </submittedName>
</protein>
<reference evidence="1" key="1">
    <citation type="submission" date="2017-02" db="EMBL/GenBank/DDBJ databases">
        <title>Delving into the versatile metabolic prowess of the omnipresent phylum Bacteroidetes.</title>
        <authorList>
            <person name="Nobu M.K."/>
            <person name="Mei R."/>
            <person name="Narihiro T."/>
            <person name="Kuroda K."/>
            <person name="Liu W.-T."/>
        </authorList>
    </citation>
    <scope>NUCLEOTIDE SEQUENCE</scope>
    <source>
        <strain evidence="1">ADurb.Bin160</strain>
    </source>
</reference>
<organism evidence="1">
    <name type="scientific">candidate division CPR1 bacterium ADurb.Bin160</name>
    <dbReference type="NCBI Taxonomy" id="1852826"/>
    <lineage>
        <taxon>Bacteria</taxon>
        <taxon>candidate division CPR1</taxon>
    </lineage>
</organism>
<dbReference type="EMBL" id="MWDB01000006">
    <property type="protein sequence ID" value="OQB42083.1"/>
    <property type="molecule type" value="Genomic_DNA"/>
</dbReference>
<name>A0A1V5ZPB5_9BACT</name>
<gene>
    <name evidence="1" type="ORF">BWY04_00442</name>
</gene>
<dbReference type="AlphaFoldDB" id="A0A1V5ZPB5"/>
<proteinExistence type="predicted"/>
<dbReference type="Proteomes" id="UP000485621">
    <property type="component" value="Unassembled WGS sequence"/>
</dbReference>
<sequence>MFKEISDSTPKITYLHKEYGEYTFESKLEMLQLKNKFNDIYNVFSNLVVNYMYEEENDL</sequence>
<evidence type="ECO:0000313" key="1">
    <source>
        <dbReference type="EMBL" id="OQB42083.1"/>
    </source>
</evidence>
<accession>A0A1V5ZPB5</accession>